<organism evidence="3 4">
    <name type="scientific">Lacibacterium aquatile</name>
    <dbReference type="NCBI Taxonomy" id="1168082"/>
    <lineage>
        <taxon>Bacteria</taxon>
        <taxon>Pseudomonadati</taxon>
        <taxon>Pseudomonadota</taxon>
        <taxon>Alphaproteobacteria</taxon>
        <taxon>Rhodospirillales</taxon>
        <taxon>Rhodospirillaceae</taxon>
    </lineage>
</organism>
<gene>
    <name evidence="3" type="ORF">ACFSM5_13145</name>
</gene>
<accession>A0ABW5DWM8</accession>
<feature type="domain" description="FAD dependent oxidoreductase" evidence="2">
    <location>
        <begin position="3"/>
        <end position="390"/>
    </location>
</feature>
<dbReference type="InterPro" id="IPR036188">
    <property type="entry name" value="FAD/NAD-bd_sf"/>
</dbReference>
<evidence type="ECO:0000256" key="1">
    <source>
        <dbReference type="ARBA" id="ARBA00023002"/>
    </source>
</evidence>
<dbReference type="Gene3D" id="3.50.50.60">
    <property type="entry name" value="FAD/NAD(P)-binding domain"/>
    <property type="match status" value="2"/>
</dbReference>
<keyword evidence="4" id="KW-1185">Reference proteome</keyword>
<evidence type="ECO:0000313" key="4">
    <source>
        <dbReference type="Proteomes" id="UP001597295"/>
    </source>
</evidence>
<dbReference type="GO" id="GO:0016491">
    <property type="term" value="F:oxidoreductase activity"/>
    <property type="evidence" value="ECO:0007669"/>
    <property type="project" value="UniProtKB-KW"/>
</dbReference>
<evidence type="ECO:0000259" key="2">
    <source>
        <dbReference type="Pfam" id="PF01266"/>
    </source>
</evidence>
<comment type="caution">
    <text evidence="3">The sequence shown here is derived from an EMBL/GenBank/DDBJ whole genome shotgun (WGS) entry which is preliminary data.</text>
</comment>
<dbReference type="SUPFAM" id="SSF54373">
    <property type="entry name" value="FAD-linked reductases, C-terminal domain"/>
    <property type="match status" value="1"/>
</dbReference>
<name>A0ABW5DWM8_9PROT</name>
<evidence type="ECO:0000313" key="3">
    <source>
        <dbReference type="EMBL" id="MFD2263841.1"/>
    </source>
</evidence>
<proteinExistence type="predicted"/>
<keyword evidence="1 3" id="KW-0560">Oxidoreductase</keyword>
<dbReference type="EMBL" id="JBHUIP010000012">
    <property type="protein sequence ID" value="MFD2263841.1"/>
    <property type="molecule type" value="Genomic_DNA"/>
</dbReference>
<reference evidence="4" key="1">
    <citation type="journal article" date="2019" name="Int. J. Syst. Evol. Microbiol.">
        <title>The Global Catalogue of Microorganisms (GCM) 10K type strain sequencing project: providing services to taxonomists for standard genome sequencing and annotation.</title>
        <authorList>
            <consortium name="The Broad Institute Genomics Platform"/>
            <consortium name="The Broad Institute Genome Sequencing Center for Infectious Disease"/>
            <person name="Wu L."/>
            <person name="Ma J."/>
        </authorList>
    </citation>
    <scope>NUCLEOTIDE SEQUENCE [LARGE SCALE GENOMIC DNA]</scope>
    <source>
        <strain evidence="4">CGMCC 1.19062</strain>
    </source>
</reference>
<dbReference type="EC" id="1.-.-.-" evidence="3"/>
<sequence length="411" mass="43471">MQVAVIGGGIIGVAAAHALLDAGHSVTVVDREGFAAGTSQGNAGMIAHTDILPLASAKAWANLPRWLSDPLGPLAIRPSYIPQIVPWMARFALASFPARVEASTRALIALQGKALSAWEGRLGALRLEEKHLRKKGYLSVWSDAGSFANYPKLAARQRSAGIKVEILDRTGVKELEPALSRNIVGGAYFPTGVSISDPRALTKELGAVLLERGAKLMKLSVQAISSGQDAVRIHGADGSAFEVDRIVVATGAWSKSLAGSMGDKVPLDTERGYNITLPTGRLGLSRSVIFEGHGFVTSALDIGDRVGGAVEFAGLEAEPNYARIDAILGRLRQFLPDLDISGGTRWMGHRPSLPDSLPVISSATRDRRVVYAFGHGHYGLTQAAVTGLCVEALVSGSKAPIDLTPFSVERF</sequence>
<dbReference type="SUPFAM" id="SSF51905">
    <property type="entry name" value="FAD/NAD(P)-binding domain"/>
    <property type="match status" value="1"/>
</dbReference>
<dbReference type="RefSeq" id="WP_379876885.1">
    <property type="nucleotide sequence ID" value="NZ_JBHUIP010000012.1"/>
</dbReference>
<dbReference type="Pfam" id="PF01266">
    <property type="entry name" value="DAO"/>
    <property type="match status" value="1"/>
</dbReference>
<protein>
    <submittedName>
        <fullName evidence="3">NAD(P)/FAD-dependent oxidoreductase</fullName>
        <ecNumber evidence="3">1.-.-.-</ecNumber>
    </submittedName>
</protein>
<dbReference type="InterPro" id="IPR006076">
    <property type="entry name" value="FAD-dep_OxRdtase"/>
</dbReference>
<dbReference type="PANTHER" id="PTHR13847">
    <property type="entry name" value="SARCOSINE DEHYDROGENASE-RELATED"/>
    <property type="match status" value="1"/>
</dbReference>
<dbReference type="Gene3D" id="3.30.9.10">
    <property type="entry name" value="D-Amino Acid Oxidase, subunit A, domain 2"/>
    <property type="match status" value="1"/>
</dbReference>
<dbReference type="PANTHER" id="PTHR13847:SF289">
    <property type="entry name" value="GLYCINE OXIDASE"/>
    <property type="match status" value="1"/>
</dbReference>
<dbReference type="Proteomes" id="UP001597295">
    <property type="component" value="Unassembled WGS sequence"/>
</dbReference>